<dbReference type="SUPFAM" id="SSF48371">
    <property type="entry name" value="ARM repeat"/>
    <property type="match status" value="1"/>
</dbReference>
<evidence type="ECO:0000313" key="3">
    <source>
        <dbReference type="EMBL" id="KAL3823354.1"/>
    </source>
</evidence>
<reference evidence="3 4" key="1">
    <citation type="submission" date="2024-10" db="EMBL/GenBank/DDBJ databases">
        <title>Updated reference genomes for cyclostephanoid diatoms.</title>
        <authorList>
            <person name="Roberts W.R."/>
            <person name="Alverson A.J."/>
        </authorList>
    </citation>
    <scope>NUCLEOTIDE SEQUENCE [LARGE SCALE GENOMIC DNA]</scope>
    <source>
        <strain evidence="3 4">AJA228-03</strain>
    </source>
</reference>
<keyword evidence="4" id="KW-1185">Reference proteome</keyword>
<dbReference type="Gene3D" id="1.25.10.10">
    <property type="entry name" value="Leucine-rich Repeat Variant"/>
    <property type="match status" value="1"/>
</dbReference>
<feature type="domain" description="Tubulin-folding cofactor D ARM repeats" evidence="2">
    <location>
        <begin position="467"/>
        <end position="712"/>
    </location>
</feature>
<accession>A0ABD3SFN7</accession>
<dbReference type="AlphaFoldDB" id="A0ABD3SFN7"/>
<feature type="compositionally biased region" description="Low complexity" evidence="1">
    <location>
        <begin position="382"/>
        <end position="401"/>
    </location>
</feature>
<sequence length="861" mass="93418">MTSNATSESNFFPEREEAFHLIGILSSSSSSSFPSCTSSSSTTSIGITSSSTVPSPSSIGADAALSKFRSILDKYLECPTLLDPTLEIMVRGLSYPARGIVRDIYLHYRSSIDRDDHDEVDDAVVDDDEPRAPDDVIDDGRAAGETRIDDGNGEFGEIGISEKLLVLMRLLSAICAVCKVRGRKRVQRLMPHEAADMEPALLALRWFGYLEVSLCGRGGGTASSSSSGGGWGVVISSTIVPRSIVRFRDEIRATGECAAARVWESVHSLLTWLGIICLVPFDLCTIDSSLGVRRPGTTAHDGTSRPSPVTVATLVRSILTTSASHLGDYGATREAAASCLASLLSRPDLETTELEGFVAWSGQIVRQFRTGSEIRAASTDASSSSSSPSSSSSSPSSSPSSMLLPMPTGSPSAFLVMGVLRTLAGIFETGHRCNLLSDKGKLSVIENLWEECILMSEKGGPAEGSIMLRKLLVKLFARVGCAHLPPRIATWRYQRGRRSLVDNLRGAVSSSSSSSSSKEDDPDAIRSIPSCDLFHIPDQVEDAMDQLLRSLTDPATIVRWSAAKGIGRLTERLPAVCADDVLDAILQVCSDPQRDRAWHGACLALAELARRGLLLPTRLDEVIPVVVSAIGYDVRRGQHSVGSHVRDASCYVCWAFARAYAPSVLMPHVEKLSVALVLASLFDREINCRRAASAAFQESVGRQGADNFKHGIEILTTADYYSLGNRCDSFLVLAPDIAKFEEYQTPIMRHLADVKLLHWDVDIRSLASKSLSRISKLNPRYVAMDVLPKLLHQCFHDDIVVRHGSLLGVAETLLSFGELRLIKQGEVLNSETLDLIIELVPSIEKARLYRGRGGEMMRCDF</sequence>
<dbReference type="EMBL" id="JALLPB020000039">
    <property type="protein sequence ID" value="KAL3823354.1"/>
    <property type="molecule type" value="Genomic_DNA"/>
</dbReference>
<comment type="caution">
    <text evidence="3">The sequence shown here is derived from an EMBL/GenBank/DDBJ whole genome shotgun (WGS) entry which is preliminary data.</text>
</comment>
<gene>
    <name evidence="3" type="ORF">ACHAXA_008849</name>
</gene>
<feature type="region of interest" description="Disordered" evidence="1">
    <location>
        <begin position="376"/>
        <end position="404"/>
    </location>
</feature>
<dbReference type="Proteomes" id="UP001530377">
    <property type="component" value="Unassembled WGS sequence"/>
</dbReference>
<protein>
    <recommendedName>
        <fullName evidence="2">Tubulin-folding cofactor D ARM repeats domain-containing protein</fullName>
    </recommendedName>
</protein>
<evidence type="ECO:0000313" key="4">
    <source>
        <dbReference type="Proteomes" id="UP001530377"/>
    </source>
</evidence>
<dbReference type="InterPro" id="IPR016024">
    <property type="entry name" value="ARM-type_fold"/>
</dbReference>
<organism evidence="3 4">
    <name type="scientific">Cyclostephanos tholiformis</name>
    <dbReference type="NCBI Taxonomy" id="382380"/>
    <lineage>
        <taxon>Eukaryota</taxon>
        <taxon>Sar</taxon>
        <taxon>Stramenopiles</taxon>
        <taxon>Ochrophyta</taxon>
        <taxon>Bacillariophyta</taxon>
        <taxon>Coscinodiscophyceae</taxon>
        <taxon>Thalassiosirophycidae</taxon>
        <taxon>Stephanodiscales</taxon>
        <taxon>Stephanodiscaceae</taxon>
        <taxon>Cyclostephanos</taxon>
    </lineage>
</organism>
<dbReference type="InterPro" id="IPR011989">
    <property type="entry name" value="ARM-like"/>
</dbReference>
<evidence type="ECO:0000256" key="1">
    <source>
        <dbReference type="SAM" id="MobiDB-lite"/>
    </source>
</evidence>
<proteinExistence type="predicted"/>
<name>A0ABD3SFN7_9STRA</name>
<dbReference type="InterPro" id="IPR033162">
    <property type="entry name" value="TBCD"/>
</dbReference>
<dbReference type="PANTHER" id="PTHR12658:SF0">
    <property type="entry name" value="TUBULIN-SPECIFIC CHAPERONE D"/>
    <property type="match status" value="1"/>
</dbReference>
<dbReference type="InterPro" id="IPR058033">
    <property type="entry name" value="ARM_TBCD_2nd"/>
</dbReference>
<dbReference type="Pfam" id="PF23579">
    <property type="entry name" value="ARM_TBCD"/>
    <property type="match status" value="1"/>
</dbReference>
<dbReference type="Pfam" id="PF25767">
    <property type="entry name" value="ARM_TBCD_2nd"/>
    <property type="match status" value="1"/>
</dbReference>
<evidence type="ECO:0000259" key="2">
    <source>
        <dbReference type="Pfam" id="PF25767"/>
    </source>
</evidence>
<dbReference type="PANTHER" id="PTHR12658">
    <property type="entry name" value="BETA-TUBULIN COFACTOR D"/>
    <property type="match status" value="1"/>
</dbReference>